<dbReference type="RefSeq" id="WP_178266381.1">
    <property type="nucleotide sequence ID" value="NZ_JAPZVM010000003.1"/>
</dbReference>
<reference evidence="3" key="1">
    <citation type="submission" date="2022-12" db="EMBL/GenBank/DDBJ databases">
        <title>Phocaeicola acetigenes sp. nov., isolated feces from a healthy human.</title>
        <authorList>
            <person name="Do H."/>
            <person name="Ha Y.B."/>
            <person name="Kim J.-S."/>
            <person name="Suh M.K."/>
            <person name="Kim H.S."/>
            <person name="Lee J.-S."/>
        </authorList>
    </citation>
    <scope>NUCLEOTIDE SEQUENCE</scope>
    <source>
        <strain evidence="3">KGMB11183</strain>
    </source>
</reference>
<feature type="domain" description="DUF4488" evidence="2">
    <location>
        <begin position="33"/>
        <end position="160"/>
    </location>
</feature>
<dbReference type="InterPro" id="IPR027991">
    <property type="entry name" value="DUF4488"/>
</dbReference>
<dbReference type="Proteomes" id="UP001141933">
    <property type="component" value="Unassembled WGS sequence"/>
</dbReference>
<dbReference type="Gene3D" id="2.40.128.490">
    <property type="entry name" value="Uncharacterised protein PF14869, DUF4488"/>
    <property type="match status" value="1"/>
</dbReference>
<name>A0ABT4PGD8_9BACT</name>
<protein>
    <submittedName>
        <fullName evidence="3">DUF4488 domain-containing protein</fullName>
    </submittedName>
</protein>
<dbReference type="Pfam" id="PF14869">
    <property type="entry name" value="DUF4488"/>
    <property type="match status" value="1"/>
</dbReference>
<comment type="caution">
    <text evidence="3">The sequence shown here is derived from an EMBL/GenBank/DDBJ whole genome shotgun (WGS) entry which is preliminary data.</text>
</comment>
<evidence type="ECO:0000313" key="3">
    <source>
        <dbReference type="EMBL" id="MCZ8372120.1"/>
    </source>
</evidence>
<proteinExistence type="predicted"/>
<gene>
    <name evidence="3" type="ORF">O6P32_05265</name>
</gene>
<keyword evidence="1" id="KW-0732">Signal</keyword>
<evidence type="ECO:0000313" key="4">
    <source>
        <dbReference type="Proteomes" id="UP001141933"/>
    </source>
</evidence>
<accession>A0ABT4PGD8</accession>
<feature type="signal peptide" evidence="1">
    <location>
        <begin position="1"/>
        <end position="23"/>
    </location>
</feature>
<evidence type="ECO:0000259" key="2">
    <source>
        <dbReference type="Pfam" id="PF14869"/>
    </source>
</evidence>
<evidence type="ECO:0000256" key="1">
    <source>
        <dbReference type="SAM" id="SignalP"/>
    </source>
</evidence>
<feature type="chain" id="PRO_5046468580" evidence="1">
    <location>
        <begin position="24"/>
        <end position="164"/>
    </location>
</feature>
<organism evidence="3 4">
    <name type="scientific">Phocaeicola acetigenes</name>
    <dbReference type="NCBI Taxonomy" id="3016083"/>
    <lineage>
        <taxon>Bacteria</taxon>
        <taxon>Pseudomonadati</taxon>
        <taxon>Bacteroidota</taxon>
        <taxon>Bacteroidia</taxon>
        <taxon>Bacteroidales</taxon>
        <taxon>Bacteroidaceae</taxon>
        <taxon>Phocaeicola</taxon>
    </lineage>
</organism>
<sequence length="164" mass="18959">MKIRYFLSLMVAMLLGTMSTVVAQDIEEKVPVTLNGVWQMCFYRSSSPDIPGELKTSNSLKILSDDGRFCNLVMMPQGAIIIGYGTYKVESPEVYSETIEKNIHLPQLDGKKNELHFKLEDNGNLMYIKYFLAQDKDGNQVDSWCYEIWKRVEMPEEYPENIIR</sequence>
<keyword evidence="4" id="KW-1185">Reference proteome</keyword>
<dbReference type="EMBL" id="JAPZVM010000003">
    <property type="protein sequence ID" value="MCZ8372120.1"/>
    <property type="molecule type" value="Genomic_DNA"/>
</dbReference>